<evidence type="ECO:0000256" key="1">
    <source>
        <dbReference type="SAM" id="MobiDB-lite"/>
    </source>
</evidence>
<reference evidence="3" key="1">
    <citation type="journal article" date="2019" name="Int. J. Syst. Evol. Microbiol.">
        <title>The Global Catalogue of Microorganisms (GCM) 10K type strain sequencing project: providing services to taxonomists for standard genome sequencing and annotation.</title>
        <authorList>
            <consortium name="The Broad Institute Genomics Platform"/>
            <consortium name="The Broad Institute Genome Sequencing Center for Infectious Disease"/>
            <person name="Wu L."/>
            <person name="Ma J."/>
        </authorList>
    </citation>
    <scope>NUCLEOTIDE SEQUENCE [LARGE SCALE GENOMIC DNA]</scope>
    <source>
        <strain evidence="3">TBRC 7912</strain>
    </source>
</reference>
<organism evidence="2 3">
    <name type="scientific">Streptosporangium jomthongense</name>
    <dbReference type="NCBI Taxonomy" id="1193683"/>
    <lineage>
        <taxon>Bacteria</taxon>
        <taxon>Bacillati</taxon>
        <taxon>Actinomycetota</taxon>
        <taxon>Actinomycetes</taxon>
        <taxon>Streptosporangiales</taxon>
        <taxon>Streptosporangiaceae</taxon>
        <taxon>Streptosporangium</taxon>
    </lineage>
</organism>
<evidence type="ECO:0000313" key="2">
    <source>
        <dbReference type="EMBL" id="MFC3986498.1"/>
    </source>
</evidence>
<dbReference type="Proteomes" id="UP001595698">
    <property type="component" value="Unassembled WGS sequence"/>
</dbReference>
<gene>
    <name evidence="2" type="ORF">ACFOYY_40645</name>
</gene>
<feature type="compositionally biased region" description="Gly residues" evidence="1">
    <location>
        <begin position="106"/>
        <end position="115"/>
    </location>
</feature>
<proteinExistence type="predicted"/>
<dbReference type="RefSeq" id="WP_386196786.1">
    <property type="nucleotide sequence ID" value="NZ_JBHSBC010000056.1"/>
</dbReference>
<protein>
    <submittedName>
        <fullName evidence="2">Uncharacterized protein</fullName>
    </submittedName>
</protein>
<accession>A0ABV8FGW4</accession>
<name>A0ABV8FGW4_9ACTN</name>
<evidence type="ECO:0000313" key="3">
    <source>
        <dbReference type="Proteomes" id="UP001595698"/>
    </source>
</evidence>
<sequence length="131" mass="14023">MIVEPKPTMVLHCDRDNEPLLNDYEQPILWDGMAELTQAFAGGFYADWARIGSRYLCRSCWNGDEDHPAEAGPLKAVDEIRVFKERATYASAVRPQGGEAPEATGEGCGADGASGGCEAPVAGVPGSRVHD</sequence>
<feature type="region of interest" description="Disordered" evidence="1">
    <location>
        <begin position="93"/>
        <end position="131"/>
    </location>
</feature>
<dbReference type="EMBL" id="JBHSBC010000056">
    <property type="protein sequence ID" value="MFC3986498.1"/>
    <property type="molecule type" value="Genomic_DNA"/>
</dbReference>
<comment type="caution">
    <text evidence="2">The sequence shown here is derived from an EMBL/GenBank/DDBJ whole genome shotgun (WGS) entry which is preliminary data.</text>
</comment>
<keyword evidence="3" id="KW-1185">Reference proteome</keyword>